<evidence type="ECO:0007829" key="6">
    <source>
        <dbReference type="PDB" id="5LQP"/>
    </source>
</evidence>
<dbReference type="PDB" id="5JZR">
    <property type="method" value="NMR"/>
    <property type="chains" value="A/B=1-131"/>
</dbReference>
<dbReference type="PDBsum" id="5JZR"/>
<dbReference type="Proteomes" id="UP000001046">
    <property type="component" value="Segment"/>
</dbReference>
<dbReference type="SMR" id="Q9AZ42"/>
<feature type="disulfide bond" description="Interchain (with C-65)" evidence="6 7">
    <location>
        <position position="69"/>
    </location>
</feature>
<dbReference type="PDB" id="8TOC">
    <property type="method" value="EM"/>
    <property type="resolution" value="3.11 A"/>
    <property type="chains" value="AB/AC/AE/AF/AG/AH/AI/AJ/AK/AL/AM/AN/AO/AP/AQ/AS/AT/AU/AV/AW/AX/AY/AZ/Ac/BA/BB/BC/BD/BE/BF=2-130"/>
</dbReference>
<reference evidence="5" key="3">
    <citation type="journal article" date="2016" name="Proc. Natl. Acad. Sci. U.S.A.">
        <title>Structure of fully protonated proteins by proton-detected magic-angle spinning NMR.</title>
        <authorList>
            <person name="Andreas L.B."/>
            <person name="Jaudzems K."/>
            <person name="Stanek J."/>
            <person name="Lalli D."/>
            <person name="Bertarello A."/>
            <person name="Le Marchand T."/>
            <person name="Cala-De Paepe D."/>
            <person name="Kotelovica S."/>
            <person name="Akopjana I."/>
            <person name="Knott B."/>
            <person name="Wegner S."/>
            <person name="Engelke F."/>
            <person name="Lesage A."/>
            <person name="Emsley L."/>
            <person name="Tars K."/>
            <person name="Herrmann T."/>
            <person name="Pintacuda G."/>
        </authorList>
    </citation>
    <scope>STRUCTURE BY NMR</scope>
</reference>
<reference evidence="4 6" key="2">
    <citation type="journal article" date="2016" name="J. Mol. Biol.">
        <title>Structure of AP205 Coat Protein Reveals Circular Permutation in ssRNA Bacteriophages.</title>
        <authorList>
            <person name="Shishovs M."/>
            <person name="Rumnieks J."/>
            <person name="Diebolder C."/>
            <person name="Jaudzems K."/>
            <person name="Andreas L.B."/>
            <person name="Stanek J."/>
            <person name="Kazaks A."/>
            <person name="Kotelovica S."/>
            <person name="Akopjana I."/>
            <person name="Pintacuda G."/>
            <person name="Koning R.I."/>
            <person name="Tars K."/>
        </authorList>
    </citation>
    <scope>X-RAY CRYSTALLOGRAPHY (1.73 ANGSTROMS)</scope>
    <scope>DISULFIDE BONDS</scope>
</reference>
<evidence type="ECO:0007829" key="4">
    <source>
        <dbReference type="PDB" id="5FS4"/>
    </source>
</evidence>
<dbReference type="PDB" id="8TW2">
    <property type="method" value="EM"/>
    <property type="resolution" value="3.39 A"/>
    <property type="chains" value="AA/AB/AC/AD/AE/AF/AG/AH/AI/AJ/AK/AL/AM/AN/AO/AP/AQ/AR/AS/AT/AU/AV/AW/AX/AY/AZ/BA/BB/BC/BD=2-130"/>
</dbReference>
<keyword evidence="3" id="KW-1185">Reference proteome</keyword>
<keyword evidence="2" id="KW-0167">Capsid protein</keyword>
<dbReference type="PDB" id="5LQP">
    <property type="method" value="EM"/>
    <property type="resolution" value="6.00 A"/>
    <property type="chains" value="AB/AC/AD/AE/AF/AG/AH/AI/AJ/AK/AL/AM/AN/AO/AP/AQ/AR/AS/AT/AU/AV/AW/AX/AY/AZ/BA/BB/BC/BD/BE=2-130"/>
</dbReference>
<dbReference type="GeneID" id="956335"/>
<evidence type="ECO:0000259" key="1">
    <source>
        <dbReference type="Pfam" id="PF22169"/>
    </source>
</evidence>
<dbReference type="RefSeq" id="NP_085472.1">
    <property type="nucleotide sequence ID" value="NC_002700.2"/>
</dbReference>
<organism evidence="2 3">
    <name type="scientific">Acinetobacter phage AP205</name>
    <dbReference type="NCBI Taxonomy" id="154784"/>
    <lineage>
        <taxon>Viruses</taxon>
        <taxon>Riboviria</taxon>
        <taxon>Orthornavirae</taxon>
        <taxon>Lenarviricota</taxon>
        <taxon>Leviviricetes</taxon>
        <taxon>Norzivirales</taxon>
        <taxon>Duinviridae</taxon>
        <taxon>Apeevirus</taxon>
        <taxon>Apeevirus quebecense</taxon>
    </lineage>
</organism>
<dbReference type="PDB" id="8TWC">
    <property type="method" value="EM"/>
    <property type="resolution" value="3.00 A"/>
    <property type="chains" value="AB/AC/AD/AE/AF/AG/AH/AI/AJ/AK/AL/AM/AN/AO/AP/AQ/AR/AS/AT/AU/AV/AW/AX/AY/AZ/BA/BB/BC/BD/BE=2-130"/>
</dbReference>
<dbReference type="Pfam" id="PF22169">
    <property type="entry name" value="AP205_coat"/>
    <property type="match status" value="1"/>
</dbReference>
<dbReference type="EMDB" id="EMD-41443"/>
<evidence type="ECO:0000313" key="3">
    <source>
        <dbReference type="Proteomes" id="UP000001046"/>
    </source>
</evidence>
<evidence type="ECO:0000313" key="2">
    <source>
        <dbReference type="EMBL" id="AAK20390.1"/>
    </source>
</evidence>
<dbReference type="KEGG" id="vg:956335"/>
<dbReference type="PDBsum" id="5FS4"/>
<dbReference type="EMBL" id="AF334111">
    <property type="protein sequence ID" value="AAK20390.1"/>
    <property type="molecule type" value="Genomic_RNA"/>
</dbReference>
<keyword evidence="4 5" id="KW-0002">3D-structure</keyword>
<accession>Q9AZ42</accession>
<dbReference type="EMDB" id="EMD-41666"/>
<evidence type="ECO:0007829" key="7">
    <source>
        <dbReference type="PDB" id="8TOC"/>
    </source>
</evidence>
<keyword evidence="2" id="KW-0946">Virion</keyword>
<evidence type="ECO:0007829" key="5">
    <source>
        <dbReference type="PDB" id="5JZR"/>
    </source>
</evidence>
<dbReference type="EMDB" id="EMD-4098"/>
<dbReference type="PDB" id="5FS4">
    <property type="method" value="X-ray"/>
    <property type="resolution" value="1.73 A"/>
    <property type="chains" value="A/B=1-131"/>
</dbReference>
<feature type="disulfide bond" description="Interchain (with C-69)" evidence="6 7">
    <location>
        <position position="65"/>
    </location>
</feature>
<sequence length="131" mass="14009">MANKPMQPITSTANKIVWSDPTRLSTTFSASLLRQRVKVGIAELNNVSGQYVSVYKRPAPKPEGCADACVIMPNENQSIRTVISGSAENLATLKAEWETHKRNVDTLFASGNAGLGFLDPTAAIVSSDTTA</sequence>
<reference evidence="7 8" key="4">
    <citation type="journal article" date="2024" name="Nat. Commun.">
        <title>Structural basis of Acinetobacter type IV pili targeting by an RNA virus.</title>
        <authorList>
            <person name="Meng R."/>
            <person name="Xing Z."/>
            <person name="Chang J.Y."/>
            <person name="Yu Z."/>
            <person name="Thongchol J."/>
            <person name="Xiao W."/>
            <person name="Wang Y."/>
            <person name="Chamakura K."/>
            <person name="Zeng Z."/>
            <person name="Wang F."/>
            <person name="Young R."/>
            <person name="Zeng L."/>
            <person name="Zhang J."/>
        </authorList>
    </citation>
    <scope>STRUCTURE BY ELECTRON MICROSCOPY (3.00 ANGSTROMS) OF 2-130</scope>
    <scope>DISULFIDE BONDS</scope>
</reference>
<dbReference type="InterPro" id="IPR054038">
    <property type="entry name" value="AP205_coat"/>
</dbReference>
<dbReference type="EMDB" id="EMD-41657"/>
<protein>
    <submittedName>
        <fullName evidence="2">Coat protein</fullName>
    </submittedName>
</protein>
<reference evidence="2 3" key="1">
    <citation type="journal article" date="2002" name="J. Gen. Virol.">
        <title>Nucleotide sequence of a ssRNA phage from Acinetobacter: kinship to coliphages.</title>
        <authorList>
            <person name="Klovins J."/>
            <person name="Overbeek G.P."/>
            <person name="van den Worm S.H."/>
            <person name="Ackermann H.W."/>
            <person name="van Duin J."/>
        </authorList>
    </citation>
    <scope>NUCLEOTIDE SEQUENCE</scope>
</reference>
<dbReference type="BMRB" id="Q9AZ42"/>
<proteinExistence type="evidence at protein level"/>
<name>Q9AZ42_9VIRU</name>
<evidence type="ECO:0007829" key="8">
    <source>
        <dbReference type="PDB" id="8TW2"/>
    </source>
</evidence>
<dbReference type="GO" id="GO:0019028">
    <property type="term" value="C:viral capsid"/>
    <property type="evidence" value="ECO:0007669"/>
    <property type="project" value="UniProtKB-KW"/>
</dbReference>
<dbReference type="PDBsum" id="5LQP"/>
<feature type="domain" description="AP205 coat protein" evidence="1">
    <location>
        <begin position="16"/>
        <end position="130"/>
    </location>
</feature>